<feature type="domain" description="Rho-GAP" evidence="10">
    <location>
        <begin position="382"/>
        <end position="576"/>
    </location>
</feature>
<protein>
    <submittedName>
        <fullName evidence="11">Putative oligophrenin-1</fullName>
    </submittedName>
</protein>
<feature type="compositionally biased region" description="Polar residues" evidence="7">
    <location>
        <begin position="712"/>
        <end position="731"/>
    </location>
</feature>
<dbReference type="PROSITE" id="PS50238">
    <property type="entry name" value="RHOGAP"/>
    <property type="match status" value="1"/>
</dbReference>
<reference evidence="11" key="1">
    <citation type="submission" date="2018-01" db="EMBL/GenBank/DDBJ databases">
        <title>An insight into the sialome of Amazonian anophelines.</title>
        <authorList>
            <person name="Ribeiro J.M."/>
            <person name="Scarpassa V."/>
            <person name="Calvo E."/>
        </authorList>
    </citation>
    <scope>NUCLEOTIDE SEQUENCE</scope>
</reference>
<dbReference type="SUPFAM" id="SSF50044">
    <property type="entry name" value="SH3-domain"/>
    <property type="match status" value="1"/>
</dbReference>
<dbReference type="AlphaFoldDB" id="A0A2M4CHL7"/>
<keyword evidence="2 5" id="KW-0728">SH3 domain</keyword>
<dbReference type="Pfam" id="PF16746">
    <property type="entry name" value="BAR_3"/>
    <property type="match status" value="1"/>
</dbReference>
<dbReference type="Gene3D" id="1.10.555.10">
    <property type="entry name" value="Rho GTPase activation protein"/>
    <property type="match status" value="1"/>
</dbReference>
<dbReference type="PANTHER" id="PTHR12552:SF1">
    <property type="entry name" value="RHO GTPASE-ACTIVATING PROTEIN GRAF"/>
    <property type="match status" value="1"/>
</dbReference>
<feature type="coiled-coil region" evidence="6">
    <location>
        <begin position="23"/>
        <end position="57"/>
    </location>
</feature>
<dbReference type="PROSITE" id="PS50002">
    <property type="entry name" value="SH3"/>
    <property type="match status" value="1"/>
</dbReference>
<dbReference type="CDD" id="cd01249">
    <property type="entry name" value="BAR-PH_GRAF_family"/>
    <property type="match status" value="1"/>
</dbReference>
<dbReference type="SMART" id="SM00326">
    <property type="entry name" value="SH3"/>
    <property type="match status" value="1"/>
</dbReference>
<dbReference type="Pfam" id="PF00620">
    <property type="entry name" value="RhoGAP"/>
    <property type="match status" value="1"/>
</dbReference>
<feature type="compositionally biased region" description="Polar residues" evidence="7">
    <location>
        <begin position="738"/>
        <end position="749"/>
    </location>
</feature>
<feature type="region of interest" description="Disordered" evidence="7">
    <location>
        <begin position="587"/>
        <end position="627"/>
    </location>
</feature>
<dbReference type="InterPro" id="IPR011993">
    <property type="entry name" value="PH-like_dom_sf"/>
</dbReference>
<dbReference type="FunFam" id="2.30.30.40:FF:000055">
    <property type="entry name" value="rho GTPase-activating protein 26 isoform X1"/>
    <property type="match status" value="1"/>
</dbReference>
<proteinExistence type="predicted"/>
<feature type="region of interest" description="Disordered" evidence="7">
    <location>
        <begin position="846"/>
        <end position="872"/>
    </location>
</feature>
<feature type="compositionally biased region" description="Low complexity" evidence="7">
    <location>
        <begin position="846"/>
        <end position="859"/>
    </location>
</feature>
<feature type="region of interest" description="Disordered" evidence="7">
    <location>
        <begin position="913"/>
        <end position="991"/>
    </location>
</feature>
<evidence type="ECO:0000259" key="10">
    <source>
        <dbReference type="PROSITE" id="PS50238"/>
    </source>
</evidence>
<evidence type="ECO:0000256" key="7">
    <source>
        <dbReference type="SAM" id="MobiDB-lite"/>
    </source>
</evidence>
<evidence type="ECO:0000256" key="2">
    <source>
        <dbReference type="ARBA" id="ARBA00022443"/>
    </source>
</evidence>
<feature type="compositionally biased region" description="Low complexity" evidence="7">
    <location>
        <begin position="955"/>
        <end position="984"/>
    </location>
</feature>
<keyword evidence="4" id="KW-0963">Cytoplasm</keyword>
<dbReference type="InterPro" id="IPR004148">
    <property type="entry name" value="BAR_dom"/>
</dbReference>
<feature type="coiled-coil region" evidence="6">
    <location>
        <begin position="219"/>
        <end position="260"/>
    </location>
</feature>
<evidence type="ECO:0000256" key="3">
    <source>
        <dbReference type="ARBA" id="ARBA00022468"/>
    </source>
</evidence>
<dbReference type="GO" id="GO:0005096">
    <property type="term" value="F:GTPase activator activity"/>
    <property type="evidence" value="ECO:0007669"/>
    <property type="project" value="UniProtKB-KW"/>
</dbReference>
<evidence type="ECO:0000313" key="11">
    <source>
        <dbReference type="EMBL" id="MBW64725.1"/>
    </source>
</evidence>
<dbReference type="InterPro" id="IPR036028">
    <property type="entry name" value="SH3-like_dom_sf"/>
</dbReference>
<dbReference type="SMART" id="SM00324">
    <property type="entry name" value="RhoGAP"/>
    <property type="match status" value="1"/>
</dbReference>
<dbReference type="EMBL" id="GGFL01000547">
    <property type="protein sequence ID" value="MBW64725.1"/>
    <property type="molecule type" value="Transcribed_RNA"/>
</dbReference>
<evidence type="ECO:0000256" key="1">
    <source>
        <dbReference type="ARBA" id="ARBA00004496"/>
    </source>
</evidence>
<dbReference type="FunFam" id="1.10.555.10:FF:000006">
    <property type="entry name" value="Rho GTPase activating protein 26"/>
    <property type="match status" value="1"/>
</dbReference>
<feature type="region of interest" description="Disordered" evidence="7">
    <location>
        <begin position="691"/>
        <end position="782"/>
    </location>
</feature>
<dbReference type="CDD" id="cd11882">
    <property type="entry name" value="SH3_GRAF-like"/>
    <property type="match status" value="1"/>
</dbReference>
<dbReference type="GO" id="GO:0005829">
    <property type="term" value="C:cytosol"/>
    <property type="evidence" value="ECO:0007669"/>
    <property type="project" value="UniProtKB-ARBA"/>
</dbReference>
<dbReference type="InterPro" id="IPR008936">
    <property type="entry name" value="Rho_GTPase_activation_prot"/>
</dbReference>
<dbReference type="SUPFAM" id="SSF48350">
    <property type="entry name" value="GTPase activation domain, GAP"/>
    <property type="match status" value="1"/>
</dbReference>
<dbReference type="VEuPathDB" id="VectorBase:ADAC001086"/>
<dbReference type="PANTHER" id="PTHR12552">
    <property type="entry name" value="OLIGOPHRENIN 1"/>
    <property type="match status" value="1"/>
</dbReference>
<keyword evidence="6" id="KW-0175">Coiled coil</keyword>
<feature type="domain" description="PH" evidence="9">
    <location>
        <begin position="264"/>
        <end position="369"/>
    </location>
</feature>
<comment type="subcellular location">
    <subcellularLocation>
        <location evidence="1">Cytoplasm</location>
    </subcellularLocation>
</comment>
<evidence type="ECO:0000256" key="5">
    <source>
        <dbReference type="PROSITE-ProRule" id="PRU00192"/>
    </source>
</evidence>
<sequence>MVKLQPLEFIDCLIDSPDFRENLNKHEKELEKSSQQIKRIIKEIKDLLAAAKSLSRAQRTLSKSLKEFNFECIGSTQTDDEQVIADSLKQFSKLISSIEEERDNMLDRAHDQIVLPLEDFRKVHIGGVKENKKKYDKKTAKFCQAQERFLNMSSKKPSPAVVEADASLGMLEREYLRESLSYVLGIQEVQERIKFEFVEIILRFISDWLVFYHLGHEVAEDAKDYLSDLQLKVQKTRENFDETRQKAQELKNKYMDSKMKPDSEYTKQGYLYLMEKKFTVVTWSKYYCTYKKQSREFSMLQYNQMSGRSQQTTPEIFTLSSCIRRLSEFEKRYCFDLIFTERSSMTYTFQALSEEDIKAWLDAMDGKEPTNLTLSTKYNEDSTLDEVGFAFVKKCIEILEKRGLEEEGLYRIGGVSTKITKLLQMGLDRKKTEKERLSFFHDDQSGSAADVLESKTIASALKQYLRHLSEPLMTFRLHHAFIAAAKQETRIQRINEVHQLIHKLPKSRFEMLDIVIRHLKSVALKSDRNKMSVFNLGVVFGPTLLRAAEETVAAILDIKFNNVVIEILIENYDKIFKNIPPTPKATSEYMLQPSTSPSFHRPGSGGSGIAGPMAIGSGGSGGHNFSKERTISVTQPIYHQPQPVVRVVAKSNYTEQVMSSSLQNVSNGLTPLYSKGTNHYPTYEAKPTIISSSMSNSSSSTSPLIAREQHLKSNTSSPPNNHHHTLQSSNAPLHHHQQAASLNSSVYANTSTTGSGGGVSYQLHHQTGGGGLPPNSTNNHMTTSYDRALHHHHQMRNNASGTGSSTIVVGMDGGGGGGVYNRVSALASSDSNLANRKELSIYERINSTSSSNESVCSSSGGVGGSGSVGNATGSLRSTHGTWSAGIVGGPSNEYIGLSSNSNNASKYGIIGTSGSNSGGGQTVIGAGGATDDSSPSCYRPKKQQRIKDYSRHHQLSQPHLSLSQQQQQQQQYLQQQQQQQQPPHGKQSFVNRENLRVRTLYACLAENDGELSFEPNQIITNVRRSNEPGWLDGTLNGKSGLIPENYVEILK</sequence>
<dbReference type="FunFam" id="1.20.1270.60:FF:000001">
    <property type="entry name" value="Rho GTPase-activating protein 26"/>
    <property type="match status" value="1"/>
</dbReference>
<evidence type="ECO:0000256" key="6">
    <source>
        <dbReference type="SAM" id="Coils"/>
    </source>
</evidence>
<dbReference type="GO" id="GO:0007165">
    <property type="term" value="P:signal transduction"/>
    <property type="evidence" value="ECO:0007669"/>
    <property type="project" value="InterPro"/>
</dbReference>
<evidence type="ECO:0000259" key="9">
    <source>
        <dbReference type="PROSITE" id="PS50003"/>
    </source>
</evidence>
<dbReference type="SUPFAM" id="SSF103657">
    <property type="entry name" value="BAR/IMD domain-like"/>
    <property type="match status" value="1"/>
</dbReference>
<dbReference type="Gene3D" id="2.30.29.30">
    <property type="entry name" value="Pleckstrin-homology domain (PH domain)/Phosphotyrosine-binding domain (PTB)"/>
    <property type="match status" value="1"/>
</dbReference>
<organism evidence="11">
    <name type="scientific">Anopheles darlingi</name>
    <name type="common">Mosquito</name>
    <dbReference type="NCBI Taxonomy" id="43151"/>
    <lineage>
        <taxon>Eukaryota</taxon>
        <taxon>Metazoa</taxon>
        <taxon>Ecdysozoa</taxon>
        <taxon>Arthropoda</taxon>
        <taxon>Hexapoda</taxon>
        <taxon>Insecta</taxon>
        <taxon>Pterygota</taxon>
        <taxon>Neoptera</taxon>
        <taxon>Endopterygota</taxon>
        <taxon>Diptera</taxon>
        <taxon>Nematocera</taxon>
        <taxon>Culicoidea</taxon>
        <taxon>Culicidae</taxon>
        <taxon>Anophelinae</taxon>
        <taxon>Anopheles</taxon>
    </lineage>
</organism>
<dbReference type="InterPro" id="IPR000198">
    <property type="entry name" value="RhoGAP_dom"/>
</dbReference>
<dbReference type="InterPro" id="IPR047234">
    <property type="entry name" value="GRAF_fam"/>
</dbReference>
<dbReference type="InterPro" id="IPR001849">
    <property type="entry name" value="PH_domain"/>
</dbReference>
<dbReference type="InterPro" id="IPR001452">
    <property type="entry name" value="SH3_domain"/>
</dbReference>
<dbReference type="Gene3D" id="2.30.30.40">
    <property type="entry name" value="SH3 Domains"/>
    <property type="match status" value="1"/>
</dbReference>
<dbReference type="Gene3D" id="1.20.1270.60">
    <property type="entry name" value="Arfaptin homology (AH) domain/BAR domain"/>
    <property type="match status" value="1"/>
</dbReference>
<dbReference type="Pfam" id="PF00169">
    <property type="entry name" value="PH"/>
    <property type="match status" value="1"/>
</dbReference>
<dbReference type="InterPro" id="IPR027267">
    <property type="entry name" value="AH/BAR_dom_sf"/>
</dbReference>
<feature type="compositionally biased region" description="Gly residues" evidence="7">
    <location>
        <begin position="916"/>
        <end position="928"/>
    </location>
</feature>
<dbReference type="Pfam" id="PF14604">
    <property type="entry name" value="SH3_9"/>
    <property type="match status" value="1"/>
</dbReference>
<dbReference type="SUPFAM" id="SSF50729">
    <property type="entry name" value="PH domain-like"/>
    <property type="match status" value="1"/>
</dbReference>
<accession>A0A2M4CHL7</accession>
<dbReference type="PROSITE" id="PS50003">
    <property type="entry name" value="PH_DOMAIN"/>
    <property type="match status" value="1"/>
</dbReference>
<evidence type="ECO:0000256" key="4">
    <source>
        <dbReference type="ARBA" id="ARBA00022490"/>
    </source>
</evidence>
<evidence type="ECO:0000259" key="8">
    <source>
        <dbReference type="PROSITE" id="PS50002"/>
    </source>
</evidence>
<name>A0A2M4CHL7_ANODA</name>
<dbReference type="InterPro" id="IPR047225">
    <property type="entry name" value="PH_GRAF"/>
</dbReference>
<dbReference type="SMART" id="SM00233">
    <property type="entry name" value="PH"/>
    <property type="match status" value="1"/>
</dbReference>
<dbReference type="VEuPathDB" id="VectorBase:ADAR2_006445"/>
<keyword evidence="3" id="KW-0343">GTPase activation</keyword>
<feature type="compositionally biased region" description="Low complexity" evidence="7">
    <location>
        <begin position="691"/>
        <end position="702"/>
    </location>
</feature>
<feature type="domain" description="SH3" evidence="8">
    <location>
        <begin position="992"/>
        <end position="1051"/>
    </location>
</feature>